<comment type="caution">
    <text evidence="3">The sequence shown here is derived from an EMBL/GenBank/DDBJ whole genome shotgun (WGS) entry which is preliminary data.</text>
</comment>
<evidence type="ECO:0000259" key="2">
    <source>
        <dbReference type="PROSITE" id="PS51272"/>
    </source>
</evidence>
<feature type="domain" description="SLH" evidence="2">
    <location>
        <begin position="203"/>
        <end position="262"/>
    </location>
</feature>
<evidence type="ECO:0000256" key="1">
    <source>
        <dbReference type="SAM" id="SignalP"/>
    </source>
</evidence>
<feature type="domain" description="SLH" evidence="2">
    <location>
        <begin position="23"/>
        <end position="87"/>
    </location>
</feature>
<dbReference type="InterPro" id="IPR001119">
    <property type="entry name" value="SLH_dom"/>
</dbReference>
<dbReference type="InterPro" id="IPR051465">
    <property type="entry name" value="Cell_Envelope_Struct_Comp"/>
</dbReference>
<keyword evidence="4" id="KW-1185">Reference proteome</keyword>
<reference evidence="3 4" key="1">
    <citation type="submission" date="2017-01" db="EMBL/GenBank/DDBJ databases">
        <title>Genome analysis of Paenibacillus selenitrireducens ES3-24.</title>
        <authorList>
            <person name="Xu D."/>
            <person name="Yao R."/>
            <person name="Zheng S."/>
        </authorList>
    </citation>
    <scope>NUCLEOTIDE SEQUENCE [LARGE SCALE GENOMIC DNA]</scope>
    <source>
        <strain evidence="3 4">ES3-24</strain>
    </source>
</reference>
<accession>A0A1T2X2B1</accession>
<dbReference type="Pfam" id="PF00395">
    <property type="entry name" value="SLH"/>
    <property type="match status" value="2"/>
</dbReference>
<dbReference type="AlphaFoldDB" id="A0A1T2X2B1"/>
<dbReference type="EMBL" id="MSZX01000012">
    <property type="protein sequence ID" value="OPA74031.1"/>
    <property type="molecule type" value="Genomic_DNA"/>
</dbReference>
<dbReference type="Proteomes" id="UP000190188">
    <property type="component" value="Unassembled WGS sequence"/>
</dbReference>
<feature type="signal peptide" evidence="1">
    <location>
        <begin position="1"/>
        <end position="22"/>
    </location>
</feature>
<evidence type="ECO:0000313" key="4">
    <source>
        <dbReference type="Proteomes" id="UP000190188"/>
    </source>
</evidence>
<name>A0A1T2X2B1_9BACL</name>
<dbReference type="PROSITE" id="PS51272">
    <property type="entry name" value="SLH"/>
    <property type="match status" value="2"/>
</dbReference>
<evidence type="ECO:0000313" key="3">
    <source>
        <dbReference type="EMBL" id="OPA74031.1"/>
    </source>
</evidence>
<organism evidence="3 4">
    <name type="scientific">Paenibacillus selenitireducens</name>
    <dbReference type="NCBI Taxonomy" id="1324314"/>
    <lineage>
        <taxon>Bacteria</taxon>
        <taxon>Bacillati</taxon>
        <taxon>Bacillota</taxon>
        <taxon>Bacilli</taxon>
        <taxon>Bacillales</taxon>
        <taxon>Paenibacillaceae</taxon>
        <taxon>Paenibacillus</taxon>
    </lineage>
</organism>
<proteinExistence type="predicted"/>
<keyword evidence="1" id="KW-0732">Signal</keyword>
<dbReference type="OrthoDB" id="2382419at2"/>
<dbReference type="PANTHER" id="PTHR43308">
    <property type="entry name" value="OUTER MEMBRANE PROTEIN ALPHA-RELATED"/>
    <property type="match status" value="1"/>
</dbReference>
<feature type="chain" id="PRO_5012391176" description="SLH domain-containing protein" evidence="1">
    <location>
        <begin position="23"/>
        <end position="262"/>
    </location>
</feature>
<gene>
    <name evidence="3" type="ORF">BVG16_25060</name>
</gene>
<sequence length="262" mass="30011">MKKKFIALCTAASLFSATPAFAASVLDDIDSQKYGWALDSISFMLDKEVIGGYPDGTFKPSNPVTKAEFAHMYRLLFPNVDHSSNEPSYYIDTKKHWAAKDVTTLFNDDVYLYAERVKYINLPKNDYRYDFYFAPDKQMTRVQFLIYLYALTSALHPADEPDTQEVINHIRTYKDVKARTVQRSDFDTEYTLNSPVFFIDEYEGELTYGGDFQDTKALAFYTLTKAGIMDGADGYFRPMDKVTRAEAATILHRLFKTMSVEG</sequence>
<protein>
    <recommendedName>
        <fullName evidence="2">SLH domain-containing protein</fullName>
    </recommendedName>
</protein>
<dbReference type="RefSeq" id="WP_078501950.1">
    <property type="nucleotide sequence ID" value="NZ_MSZX01000012.1"/>
</dbReference>
<dbReference type="STRING" id="1324314.BVG16_25060"/>